<protein>
    <recommendedName>
        <fullName evidence="2">Phospholipase A2 domain-containing protein</fullName>
    </recommendedName>
</protein>
<evidence type="ECO:0000313" key="1">
    <source>
        <dbReference type="EMBL" id="QHS84442.1"/>
    </source>
</evidence>
<dbReference type="AlphaFoldDB" id="A0A6C0AXF1"/>
<name>A0A6C0AXF1_9ZZZZ</name>
<evidence type="ECO:0008006" key="2">
    <source>
        <dbReference type="Google" id="ProtNLM"/>
    </source>
</evidence>
<dbReference type="EMBL" id="MN738808">
    <property type="protein sequence ID" value="QHS84442.1"/>
    <property type="molecule type" value="Genomic_DNA"/>
</dbReference>
<sequence>MYKFINFAVILISSFCNAKNLSYIHDLEQFRVCGAYCGPGWCNNEWLDENKCDTSVEPEHHVLTGYSCADVCCKHHDKCCGQSKNLQKECNRKIIECLSKCNHLSSTCTFDDIPIPAGEIELAMHIVENWYCGTPYPPKKK</sequence>
<accession>A0A6C0AXF1</accession>
<organism evidence="1">
    <name type="scientific">viral metagenome</name>
    <dbReference type="NCBI Taxonomy" id="1070528"/>
    <lineage>
        <taxon>unclassified sequences</taxon>
        <taxon>metagenomes</taxon>
        <taxon>organismal metagenomes</taxon>
    </lineage>
</organism>
<proteinExistence type="predicted"/>
<reference evidence="1" key="1">
    <citation type="journal article" date="2020" name="Nature">
        <title>Giant virus diversity and host interactions through global metagenomics.</title>
        <authorList>
            <person name="Schulz F."/>
            <person name="Roux S."/>
            <person name="Paez-Espino D."/>
            <person name="Jungbluth S."/>
            <person name="Walsh D.A."/>
            <person name="Denef V.J."/>
            <person name="McMahon K.D."/>
            <person name="Konstantinidis K.T."/>
            <person name="Eloe-Fadrosh E.A."/>
            <person name="Kyrpides N.C."/>
            <person name="Woyke T."/>
        </authorList>
    </citation>
    <scope>NUCLEOTIDE SEQUENCE</scope>
    <source>
        <strain evidence="1">GVMAG-S-ERX556022-25</strain>
    </source>
</reference>